<dbReference type="EMBL" id="JAENGY010000351">
    <property type="protein sequence ID" value="KAG6965123.1"/>
    <property type="molecule type" value="Genomic_DNA"/>
</dbReference>
<comment type="caution">
    <text evidence="1">The sequence shown here is derived from an EMBL/GenBank/DDBJ whole genome shotgun (WGS) entry which is preliminary data.</text>
</comment>
<evidence type="ECO:0000313" key="1">
    <source>
        <dbReference type="EMBL" id="KAG6965123.1"/>
    </source>
</evidence>
<accession>A0A8J5IVL1</accession>
<proteinExistence type="predicted"/>
<dbReference type="AlphaFoldDB" id="A0A8J5IVL1"/>
<evidence type="ECO:0008006" key="3">
    <source>
        <dbReference type="Google" id="ProtNLM"/>
    </source>
</evidence>
<protein>
    <recommendedName>
        <fullName evidence="3">PiggyBac transposable element-derived protein domain-containing protein</fullName>
    </recommendedName>
</protein>
<reference evidence="1" key="1">
    <citation type="submission" date="2021-01" db="EMBL/GenBank/DDBJ databases">
        <title>Phytophthora aleatoria, a newly-described species from Pinus radiata is distinct from Phytophthora cactorum isolates based on comparative genomics.</title>
        <authorList>
            <person name="Mcdougal R."/>
            <person name="Panda P."/>
            <person name="Williams N."/>
            <person name="Studholme D.J."/>
        </authorList>
    </citation>
    <scope>NUCLEOTIDE SEQUENCE</scope>
    <source>
        <strain evidence="1">NZFS 4037</strain>
    </source>
</reference>
<keyword evidence="2" id="KW-1185">Reference proteome</keyword>
<organism evidence="1 2">
    <name type="scientific">Phytophthora aleatoria</name>
    <dbReference type="NCBI Taxonomy" id="2496075"/>
    <lineage>
        <taxon>Eukaryota</taxon>
        <taxon>Sar</taxon>
        <taxon>Stramenopiles</taxon>
        <taxon>Oomycota</taxon>
        <taxon>Peronosporomycetes</taxon>
        <taxon>Peronosporales</taxon>
        <taxon>Peronosporaceae</taxon>
        <taxon>Phytophthora</taxon>
    </lineage>
</organism>
<sequence>MYDSDRFISAVAKCVWTQEPDSDDPNLCSTESEIDELDEADTEEYVTEVMNNELELSSNSCDDLDDSAFFEDVADEDWSHRKDVNIDPEFLSDVELKAIASDWIVYDQDQSGDIQVDGTTDLYSGRWCPTASARAYAESPLAMFYYFLPKVMWTNIAEESNQYREPVIDPVATQQQQRRQATHHSCRDQMLADIKAVLRKAKPFQPHEVVHYIGLLIARVLCPQRRSLGGHRFTSDPTRHVQQVYESQAL</sequence>
<gene>
    <name evidence="1" type="ORF">JG688_00007403</name>
</gene>
<evidence type="ECO:0000313" key="2">
    <source>
        <dbReference type="Proteomes" id="UP000709295"/>
    </source>
</evidence>
<dbReference type="Proteomes" id="UP000709295">
    <property type="component" value="Unassembled WGS sequence"/>
</dbReference>
<name>A0A8J5IVL1_9STRA</name>